<keyword evidence="7" id="KW-1185">Reference proteome</keyword>
<protein>
    <submittedName>
        <fullName evidence="6">Amino acid permease</fullName>
    </submittedName>
</protein>
<feature type="transmembrane region" description="Helical" evidence="5">
    <location>
        <begin position="417"/>
        <end position="438"/>
    </location>
</feature>
<feature type="transmembrane region" description="Helical" evidence="5">
    <location>
        <begin position="69"/>
        <end position="96"/>
    </location>
</feature>
<dbReference type="GO" id="GO:0016020">
    <property type="term" value="C:membrane"/>
    <property type="evidence" value="ECO:0007669"/>
    <property type="project" value="UniProtKB-SubCell"/>
</dbReference>
<accession>A0A7K1LHM3</accession>
<evidence type="ECO:0000256" key="3">
    <source>
        <dbReference type="ARBA" id="ARBA00022989"/>
    </source>
</evidence>
<dbReference type="PANTHER" id="PTHR47704:SF1">
    <property type="entry name" value="POTASSIUM TRANSPORTER KIMA"/>
    <property type="match status" value="1"/>
</dbReference>
<dbReference type="Proteomes" id="UP000462152">
    <property type="component" value="Unassembled WGS sequence"/>
</dbReference>
<reference evidence="6 7" key="1">
    <citation type="submission" date="2019-12" db="EMBL/GenBank/DDBJ databases">
        <authorList>
            <person name="Li J."/>
            <person name="Shi Y."/>
            <person name="Xu G."/>
            <person name="Xiao D."/>
            <person name="Ran X."/>
        </authorList>
    </citation>
    <scope>NUCLEOTIDE SEQUENCE [LARGE SCALE GENOMIC DNA]</scope>
    <source>
        <strain evidence="6 7">JCM 15915</strain>
    </source>
</reference>
<evidence type="ECO:0000256" key="1">
    <source>
        <dbReference type="ARBA" id="ARBA00004141"/>
    </source>
</evidence>
<organism evidence="6 7">
    <name type="scientific">Rothia koreensis</name>
    <dbReference type="NCBI Taxonomy" id="592378"/>
    <lineage>
        <taxon>Bacteria</taxon>
        <taxon>Bacillati</taxon>
        <taxon>Actinomycetota</taxon>
        <taxon>Actinomycetes</taxon>
        <taxon>Micrococcales</taxon>
        <taxon>Micrococcaceae</taxon>
        <taxon>Rothia</taxon>
    </lineage>
</organism>
<dbReference type="InterPro" id="IPR002293">
    <property type="entry name" value="AA/rel_permease1"/>
</dbReference>
<evidence type="ECO:0000313" key="7">
    <source>
        <dbReference type="Proteomes" id="UP000462152"/>
    </source>
</evidence>
<keyword evidence="4 5" id="KW-0472">Membrane</keyword>
<feature type="transmembrane region" description="Helical" evidence="5">
    <location>
        <begin position="276"/>
        <end position="298"/>
    </location>
</feature>
<evidence type="ECO:0000256" key="5">
    <source>
        <dbReference type="SAM" id="Phobius"/>
    </source>
</evidence>
<dbReference type="Pfam" id="PF13520">
    <property type="entry name" value="AA_permease_2"/>
    <property type="match status" value="1"/>
</dbReference>
<feature type="transmembrane region" description="Helical" evidence="5">
    <location>
        <begin position="234"/>
        <end position="255"/>
    </location>
</feature>
<evidence type="ECO:0000313" key="6">
    <source>
        <dbReference type="EMBL" id="MUN54697.1"/>
    </source>
</evidence>
<comment type="caution">
    <text evidence="6">The sequence shown here is derived from an EMBL/GenBank/DDBJ whole genome shotgun (WGS) entry which is preliminary data.</text>
</comment>
<feature type="transmembrane region" description="Helical" evidence="5">
    <location>
        <begin position="159"/>
        <end position="178"/>
    </location>
</feature>
<feature type="transmembrane region" description="Helical" evidence="5">
    <location>
        <begin position="484"/>
        <end position="502"/>
    </location>
</feature>
<evidence type="ECO:0000256" key="2">
    <source>
        <dbReference type="ARBA" id="ARBA00022692"/>
    </source>
</evidence>
<dbReference type="InterPro" id="IPR053153">
    <property type="entry name" value="APC_K+_Transporter"/>
</dbReference>
<keyword evidence="3 5" id="KW-1133">Transmembrane helix</keyword>
<feature type="transmembrane region" description="Helical" evidence="5">
    <location>
        <begin position="390"/>
        <end position="411"/>
    </location>
</feature>
<feature type="transmembrane region" description="Helical" evidence="5">
    <location>
        <begin position="459"/>
        <end position="478"/>
    </location>
</feature>
<name>A0A7K1LHM3_9MICC</name>
<feature type="transmembrane region" description="Helical" evidence="5">
    <location>
        <begin position="190"/>
        <end position="214"/>
    </location>
</feature>
<dbReference type="GO" id="GO:0022857">
    <property type="term" value="F:transmembrane transporter activity"/>
    <property type="evidence" value="ECO:0007669"/>
    <property type="project" value="InterPro"/>
</dbReference>
<dbReference type="AlphaFoldDB" id="A0A7K1LHM3"/>
<feature type="transmembrane region" description="Helical" evidence="5">
    <location>
        <begin position="126"/>
        <end position="147"/>
    </location>
</feature>
<evidence type="ECO:0000256" key="4">
    <source>
        <dbReference type="ARBA" id="ARBA00023136"/>
    </source>
</evidence>
<sequence length="667" mass="71471">MHPLPSGRGGVAYGIVQSLPTRTRRALLGAPKETEQIRGLTLPKRAALPIFGADGFSAIAYAPDEIMMVLALAGSAGLVMSPWVGVGVAVTLLLVIGTYRYNIRDVAASGGDYHVVSDRLGPRTGAAAGASLLFDFVLTVAVSVSSASSYVTTLIPVLAGHRVVVAVLLVVALTLIYVRGLHFMGRIALLPALLFVLCLVAVLGIGIIESWFGALDAAPSAGFHVRPETAESNSLTGFGLLLLVARSFSSGAVTLTGVESVSNSVRFFRAPKARNAAYSLVAMGLSTAVALVGILYLADASGAVVTLDSSQLVINGHAMAEDYPQMPVLAQVAQAVTGHNILLGVFLASTVLFLLLAPAAAYAGFPILASTMAEKGYLPVHFRARSNRSLYANGELVLGAATVVVVLAFRADVNDLIQLYVVGVLFSMSLTQAAVFLSRHQEIRVVLARLPRRRLLRDQVVTMIGLVATVLATVVVLVTKLAQGAWVTVLVVGFLTLATLAIKKHYTTIDQELAVKQKNPLKALPSRVHAMVVVPRLRKPALRALAYARATRPSTIEGLVLNVDEAETRKIRQLWDKYEVPVPLTILASPFRDPVTPVVEHVREVRKASPRDVVIVYVPEYVLEHWWDKFLHHRSGSKIAAALRREPGVVTAMVPWRLGHEDEEKLS</sequence>
<feature type="transmembrane region" description="Helical" evidence="5">
    <location>
        <begin position="341"/>
        <end position="369"/>
    </location>
</feature>
<keyword evidence="2 5" id="KW-0812">Transmembrane</keyword>
<dbReference type="PANTHER" id="PTHR47704">
    <property type="entry name" value="POTASSIUM TRANSPORTER KIMA"/>
    <property type="match status" value="1"/>
</dbReference>
<dbReference type="EMBL" id="WOGT01000002">
    <property type="protein sequence ID" value="MUN54697.1"/>
    <property type="molecule type" value="Genomic_DNA"/>
</dbReference>
<dbReference type="Gene3D" id="1.20.1740.10">
    <property type="entry name" value="Amino acid/polyamine transporter I"/>
    <property type="match status" value="1"/>
</dbReference>
<comment type="subcellular location">
    <subcellularLocation>
        <location evidence="1">Membrane</location>
        <topology evidence="1">Multi-pass membrane protein</topology>
    </subcellularLocation>
</comment>
<gene>
    <name evidence="6" type="ORF">GMA10_05635</name>
</gene>
<proteinExistence type="predicted"/>